<keyword evidence="2" id="KW-1185">Reference proteome</keyword>
<proteinExistence type="predicted"/>
<reference evidence="3" key="1">
    <citation type="submission" date="2017-02" db="UniProtKB">
        <authorList>
            <consortium name="WormBaseParasite"/>
        </authorList>
    </citation>
    <scope>IDENTIFICATION</scope>
</reference>
<evidence type="ECO:0000313" key="2">
    <source>
        <dbReference type="Proteomes" id="UP000274429"/>
    </source>
</evidence>
<reference evidence="1 2" key="2">
    <citation type="submission" date="2018-11" db="EMBL/GenBank/DDBJ databases">
        <authorList>
            <consortium name="Pathogen Informatics"/>
        </authorList>
    </citation>
    <scope>NUCLEOTIDE SEQUENCE [LARGE SCALE GENOMIC DNA]</scope>
</reference>
<name>A0A0R3X1A1_HYDTA</name>
<dbReference type="InterPro" id="IPR026627">
    <property type="entry name" value="NDUFB2_animal"/>
</dbReference>
<evidence type="ECO:0000313" key="3">
    <source>
        <dbReference type="WBParaSite" id="TTAC_0000696401-mRNA-1"/>
    </source>
</evidence>
<sequence>MGVGGAMLQLGRFHQLFRPVVQTVKRHSHEEIKVYYRDHTHFDEKSERAFRISSTIFWAWISYHFINNWEVLIGHDPHPKRESFTDAELGVE</sequence>
<dbReference type="GO" id="GO:0045271">
    <property type="term" value="C:respiratory chain complex I"/>
    <property type="evidence" value="ECO:0007669"/>
    <property type="project" value="InterPro"/>
</dbReference>
<protein>
    <submittedName>
        <fullName evidence="3">Transposase</fullName>
    </submittedName>
</protein>
<dbReference type="Proteomes" id="UP000274429">
    <property type="component" value="Unassembled WGS sequence"/>
</dbReference>
<evidence type="ECO:0000313" key="1">
    <source>
        <dbReference type="EMBL" id="VDM31239.1"/>
    </source>
</evidence>
<dbReference type="EMBL" id="UYWX01020334">
    <property type="protein sequence ID" value="VDM31239.1"/>
    <property type="molecule type" value="Genomic_DNA"/>
</dbReference>
<gene>
    <name evidence="1" type="ORF">TTAC_LOCUS6949</name>
</gene>
<dbReference type="WBParaSite" id="TTAC_0000696401-mRNA-1">
    <property type="protein sequence ID" value="TTAC_0000696401-mRNA-1"/>
    <property type="gene ID" value="TTAC_0000696401"/>
</dbReference>
<dbReference type="AlphaFoldDB" id="A0A0R3X1A1"/>
<dbReference type="OrthoDB" id="6241903at2759"/>
<organism evidence="3">
    <name type="scientific">Hydatigena taeniaeformis</name>
    <name type="common">Feline tapeworm</name>
    <name type="synonym">Taenia taeniaeformis</name>
    <dbReference type="NCBI Taxonomy" id="6205"/>
    <lineage>
        <taxon>Eukaryota</taxon>
        <taxon>Metazoa</taxon>
        <taxon>Spiralia</taxon>
        <taxon>Lophotrochozoa</taxon>
        <taxon>Platyhelminthes</taxon>
        <taxon>Cestoda</taxon>
        <taxon>Eucestoda</taxon>
        <taxon>Cyclophyllidea</taxon>
        <taxon>Taeniidae</taxon>
        <taxon>Hydatigera</taxon>
    </lineage>
</organism>
<accession>A0A0R3X1A1</accession>
<dbReference type="GO" id="GO:0005743">
    <property type="term" value="C:mitochondrial inner membrane"/>
    <property type="evidence" value="ECO:0007669"/>
    <property type="project" value="InterPro"/>
</dbReference>
<dbReference type="Pfam" id="PF14813">
    <property type="entry name" value="NADH_B2"/>
    <property type="match status" value="1"/>
</dbReference>